<sequence length="116" mass="13357">MSWIKKKQQDVVRFLEANKIEFEEVDITMSEEQRQWMYKNIPPEKKPAQGNPLPPQIFNGDRYCGVQPQESPLICGLTTTELHTSSSCPLFEQGQLYRDESLGCDCHEDEGSRCDC</sequence>
<proteinExistence type="inferred from homology"/>
<gene>
    <name evidence="5" type="ORF">U0070_001833</name>
</gene>
<dbReference type="InterPro" id="IPR006993">
    <property type="entry name" value="Glut_rich_SH3-bd"/>
</dbReference>
<dbReference type="AlphaFoldDB" id="A0AAW0ISH2"/>
<name>A0AAW0ISH2_MYOGA</name>
<evidence type="ECO:0000256" key="1">
    <source>
        <dbReference type="ARBA" id="ARBA00004123"/>
    </source>
</evidence>
<keyword evidence="3" id="KW-0729">SH3-binding</keyword>
<evidence type="ECO:0000313" key="6">
    <source>
        <dbReference type="Proteomes" id="UP001488838"/>
    </source>
</evidence>
<comment type="similarity">
    <text evidence="2">Belongs to the SH3BGR family.</text>
</comment>
<dbReference type="GO" id="GO:0005634">
    <property type="term" value="C:nucleus"/>
    <property type="evidence" value="ECO:0007669"/>
    <property type="project" value="UniProtKB-SubCell"/>
</dbReference>
<evidence type="ECO:0000313" key="5">
    <source>
        <dbReference type="EMBL" id="KAK7817121.1"/>
    </source>
</evidence>
<keyword evidence="4" id="KW-0539">Nucleus</keyword>
<dbReference type="GO" id="GO:0005737">
    <property type="term" value="C:cytoplasm"/>
    <property type="evidence" value="ECO:0007669"/>
    <property type="project" value="TreeGrafter"/>
</dbReference>
<reference evidence="5 6" key="1">
    <citation type="journal article" date="2023" name="bioRxiv">
        <title>Conserved and derived expression patterns and positive selection on dental genes reveal complex evolutionary context of ever-growing rodent molars.</title>
        <authorList>
            <person name="Calamari Z.T."/>
            <person name="Song A."/>
            <person name="Cohen E."/>
            <person name="Akter M."/>
            <person name="Roy R.D."/>
            <person name="Hallikas O."/>
            <person name="Christensen M.M."/>
            <person name="Li P."/>
            <person name="Marangoni P."/>
            <person name="Jernvall J."/>
            <person name="Klein O.D."/>
        </authorList>
    </citation>
    <scope>NUCLEOTIDE SEQUENCE [LARGE SCALE GENOMIC DNA]</scope>
    <source>
        <strain evidence="5">V071</strain>
    </source>
</reference>
<dbReference type="InterPro" id="IPR036249">
    <property type="entry name" value="Thioredoxin-like_sf"/>
</dbReference>
<evidence type="ECO:0000256" key="4">
    <source>
        <dbReference type="ARBA" id="ARBA00023242"/>
    </source>
</evidence>
<evidence type="ECO:0000256" key="3">
    <source>
        <dbReference type="ARBA" id="ARBA00023036"/>
    </source>
</evidence>
<dbReference type="Proteomes" id="UP001488838">
    <property type="component" value="Unassembled WGS sequence"/>
</dbReference>
<dbReference type="SUPFAM" id="SSF52833">
    <property type="entry name" value="Thioredoxin-like"/>
    <property type="match status" value="1"/>
</dbReference>
<dbReference type="PANTHER" id="PTHR12232">
    <property type="entry name" value="SH3 DOMAIN-BINDING GLUTAMIC ACID-RICH-LIKE PROTEIN"/>
    <property type="match status" value="1"/>
</dbReference>
<keyword evidence="6" id="KW-1185">Reference proteome</keyword>
<comment type="subcellular location">
    <subcellularLocation>
        <location evidence="1">Nucleus</location>
    </subcellularLocation>
</comment>
<dbReference type="Pfam" id="PF04908">
    <property type="entry name" value="SH3BGR"/>
    <property type="match status" value="1"/>
</dbReference>
<evidence type="ECO:0008006" key="7">
    <source>
        <dbReference type="Google" id="ProtNLM"/>
    </source>
</evidence>
<protein>
    <recommendedName>
        <fullName evidence="7">SH3 domain-binding glutamic acid-rich-like protein 2</fullName>
    </recommendedName>
</protein>
<dbReference type="GO" id="GO:0017124">
    <property type="term" value="F:SH3 domain binding"/>
    <property type="evidence" value="ECO:0007669"/>
    <property type="project" value="UniProtKB-KW"/>
</dbReference>
<comment type="caution">
    <text evidence="5">The sequence shown here is derived from an EMBL/GenBank/DDBJ whole genome shotgun (WGS) entry which is preliminary data.</text>
</comment>
<dbReference type="EMBL" id="JBBHLL010000097">
    <property type="protein sequence ID" value="KAK7817121.1"/>
    <property type="molecule type" value="Genomic_DNA"/>
</dbReference>
<evidence type="ECO:0000256" key="2">
    <source>
        <dbReference type="ARBA" id="ARBA00007764"/>
    </source>
</evidence>
<dbReference type="CDD" id="cd03030">
    <property type="entry name" value="GRX_SH3BGR"/>
    <property type="match status" value="1"/>
</dbReference>
<organism evidence="5 6">
    <name type="scientific">Myodes glareolus</name>
    <name type="common">Bank vole</name>
    <name type="synonym">Clethrionomys glareolus</name>
    <dbReference type="NCBI Taxonomy" id="447135"/>
    <lineage>
        <taxon>Eukaryota</taxon>
        <taxon>Metazoa</taxon>
        <taxon>Chordata</taxon>
        <taxon>Craniata</taxon>
        <taxon>Vertebrata</taxon>
        <taxon>Euteleostomi</taxon>
        <taxon>Mammalia</taxon>
        <taxon>Eutheria</taxon>
        <taxon>Euarchontoglires</taxon>
        <taxon>Glires</taxon>
        <taxon>Rodentia</taxon>
        <taxon>Myomorpha</taxon>
        <taxon>Muroidea</taxon>
        <taxon>Cricetidae</taxon>
        <taxon>Arvicolinae</taxon>
        <taxon>Myodes</taxon>
    </lineage>
</organism>
<dbReference type="PANTHER" id="PTHR12232:SF4">
    <property type="entry name" value="SH3 DOMAIN-BINDING GLUTAMIC ACID-RICH-LIKE PROTEIN 2"/>
    <property type="match status" value="1"/>
</dbReference>
<dbReference type="InterPro" id="IPR051033">
    <property type="entry name" value="SH3BGR"/>
</dbReference>
<accession>A0AAW0ISH2</accession>
<dbReference type="Gene3D" id="3.40.30.10">
    <property type="entry name" value="Glutaredoxin"/>
    <property type="match status" value="1"/>
</dbReference>